<evidence type="ECO:0000313" key="1">
    <source>
        <dbReference type="EMBL" id="GAA4263238.1"/>
    </source>
</evidence>
<comment type="caution">
    <text evidence="1">The sequence shown here is derived from an EMBL/GenBank/DDBJ whole genome shotgun (WGS) entry which is preliminary data.</text>
</comment>
<organism evidence="1 2">
    <name type="scientific">Dactylosporangium darangshiense</name>
    <dbReference type="NCBI Taxonomy" id="579108"/>
    <lineage>
        <taxon>Bacteria</taxon>
        <taxon>Bacillati</taxon>
        <taxon>Actinomycetota</taxon>
        <taxon>Actinomycetes</taxon>
        <taxon>Micromonosporales</taxon>
        <taxon>Micromonosporaceae</taxon>
        <taxon>Dactylosporangium</taxon>
    </lineage>
</organism>
<gene>
    <name evidence="1" type="ORF">GCM10022255_105980</name>
</gene>
<reference evidence="2" key="1">
    <citation type="journal article" date="2019" name="Int. J. Syst. Evol. Microbiol.">
        <title>The Global Catalogue of Microorganisms (GCM) 10K type strain sequencing project: providing services to taxonomists for standard genome sequencing and annotation.</title>
        <authorList>
            <consortium name="The Broad Institute Genomics Platform"/>
            <consortium name="The Broad Institute Genome Sequencing Center for Infectious Disease"/>
            <person name="Wu L."/>
            <person name="Ma J."/>
        </authorList>
    </citation>
    <scope>NUCLEOTIDE SEQUENCE [LARGE SCALE GENOMIC DNA]</scope>
    <source>
        <strain evidence="2">JCM 17441</strain>
    </source>
</reference>
<keyword evidence="2" id="KW-1185">Reference proteome</keyword>
<dbReference type="RefSeq" id="WP_345142213.1">
    <property type="nucleotide sequence ID" value="NZ_BAABAT010000064.1"/>
</dbReference>
<protein>
    <submittedName>
        <fullName evidence="1">Uncharacterized protein</fullName>
    </submittedName>
</protein>
<name>A0ABP8DTF9_9ACTN</name>
<evidence type="ECO:0000313" key="2">
    <source>
        <dbReference type="Proteomes" id="UP001500620"/>
    </source>
</evidence>
<proteinExistence type="predicted"/>
<dbReference type="Proteomes" id="UP001500620">
    <property type="component" value="Unassembled WGS sequence"/>
</dbReference>
<accession>A0ABP8DTF9</accession>
<sequence>MIEALIPAFRHDGEMTTLTEVLGRVAGSAWNWRLLDFDGTSKRHADLDVQKLQRSLEHAVEGLDYSWSALVYFGELVFQPFDATLVASDGIGKCVLVLEVRDSTYWRILADEASPQAITSLERISQLQ</sequence>
<dbReference type="EMBL" id="BAABAT010000064">
    <property type="protein sequence ID" value="GAA4263238.1"/>
    <property type="molecule type" value="Genomic_DNA"/>
</dbReference>